<evidence type="ECO:0000256" key="2">
    <source>
        <dbReference type="ARBA" id="ARBA00012120"/>
    </source>
</evidence>
<dbReference type="InterPro" id="IPR017438">
    <property type="entry name" value="ATP-NAD_kinase_N"/>
</dbReference>
<keyword evidence="6" id="KW-0067">ATP-binding</keyword>
<dbReference type="HAMAP" id="MF_00361">
    <property type="entry name" value="NAD_kinase"/>
    <property type="match status" value="1"/>
</dbReference>
<evidence type="ECO:0000256" key="7">
    <source>
        <dbReference type="ARBA" id="ARBA00022857"/>
    </source>
</evidence>
<comment type="catalytic activity">
    <reaction evidence="9">
        <text>NAD(+) + ATP = ADP + NADP(+) + H(+)</text>
        <dbReference type="Rhea" id="RHEA:18629"/>
        <dbReference type="ChEBI" id="CHEBI:15378"/>
        <dbReference type="ChEBI" id="CHEBI:30616"/>
        <dbReference type="ChEBI" id="CHEBI:57540"/>
        <dbReference type="ChEBI" id="CHEBI:58349"/>
        <dbReference type="ChEBI" id="CHEBI:456216"/>
        <dbReference type="EC" id="2.7.1.23"/>
    </reaction>
</comment>
<keyword evidence="4" id="KW-0547">Nucleotide-binding</keyword>
<dbReference type="InterPro" id="IPR017437">
    <property type="entry name" value="ATP-NAD_kinase_PpnK-typ_C"/>
</dbReference>
<dbReference type="EMBL" id="CM035426">
    <property type="protein sequence ID" value="KAH7315148.1"/>
    <property type="molecule type" value="Genomic_DNA"/>
</dbReference>
<name>A0A8T2S903_CERRI</name>
<dbReference type="GO" id="GO:0005524">
    <property type="term" value="F:ATP binding"/>
    <property type="evidence" value="ECO:0007669"/>
    <property type="project" value="UniProtKB-KW"/>
</dbReference>
<dbReference type="Pfam" id="PF20143">
    <property type="entry name" value="NAD_kinase_C"/>
    <property type="match status" value="1"/>
</dbReference>
<evidence type="ECO:0000256" key="4">
    <source>
        <dbReference type="ARBA" id="ARBA00022741"/>
    </source>
</evidence>
<dbReference type="GO" id="GO:0019674">
    <property type="term" value="P:NAD+ metabolic process"/>
    <property type="evidence" value="ECO:0007669"/>
    <property type="project" value="InterPro"/>
</dbReference>
<comment type="similarity">
    <text evidence="1">Belongs to the NAD kinase family.</text>
</comment>
<evidence type="ECO:0000256" key="6">
    <source>
        <dbReference type="ARBA" id="ARBA00022840"/>
    </source>
</evidence>
<evidence type="ECO:0000256" key="1">
    <source>
        <dbReference type="ARBA" id="ARBA00010995"/>
    </source>
</evidence>
<dbReference type="PANTHER" id="PTHR20275">
    <property type="entry name" value="NAD KINASE"/>
    <property type="match status" value="1"/>
</dbReference>
<evidence type="ECO:0000313" key="11">
    <source>
        <dbReference type="Proteomes" id="UP000825935"/>
    </source>
</evidence>
<dbReference type="EMBL" id="CM035426">
    <property type="protein sequence ID" value="KAH7315147.1"/>
    <property type="molecule type" value="Genomic_DNA"/>
</dbReference>
<organism evidence="10 11">
    <name type="scientific">Ceratopteris richardii</name>
    <name type="common">Triangle waterfern</name>
    <dbReference type="NCBI Taxonomy" id="49495"/>
    <lineage>
        <taxon>Eukaryota</taxon>
        <taxon>Viridiplantae</taxon>
        <taxon>Streptophyta</taxon>
        <taxon>Embryophyta</taxon>
        <taxon>Tracheophyta</taxon>
        <taxon>Polypodiopsida</taxon>
        <taxon>Polypodiidae</taxon>
        <taxon>Polypodiales</taxon>
        <taxon>Pteridineae</taxon>
        <taxon>Pteridaceae</taxon>
        <taxon>Parkerioideae</taxon>
        <taxon>Ceratopteris</taxon>
    </lineage>
</organism>
<dbReference type="PANTHER" id="PTHR20275:SF0">
    <property type="entry name" value="NAD KINASE"/>
    <property type="match status" value="1"/>
</dbReference>
<dbReference type="Pfam" id="PF01513">
    <property type="entry name" value="NAD_kinase"/>
    <property type="match status" value="1"/>
</dbReference>
<keyword evidence="3" id="KW-0808">Transferase</keyword>
<dbReference type="FunFam" id="3.40.50.10330:FF:000018">
    <property type="entry name" value="Probable NAD kinase 1"/>
    <property type="match status" value="1"/>
</dbReference>
<dbReference type="Proteomes" id="UP000825935">
    <property type="component" value="Chromosome 21"/>
</dbReference>
<dbReference type="SUPFAM" id="SSF111331">
    <property type="entry name" value="NAD kinase/diacylglycerol kinase-like"/>
    <property type="match status" value="1"/>
</dbReference>
<dbReference type="OMA" id="CCKGEQS"/>
<sequence length="519" mass="57926">MVEDQAQACKDHNPTRLMQDFLEKATSGSMDDMLVEFSETLLNMSNCLRIAVESKARAMEEAAQWKRKYEFECLQNGAEEAGGLSANYRTSSSGSDFNSVPDVAIVQGHHSHEQHLGCSEGPGISSCDIFKNGMCSSESNNLDGRGLLYQKVLFNLAWGCDGIKDQHAKHDIVSCERGDIRTDIRRSKQIILEWKSAPRSVAIFMKPNSPHVQALCKEMVKWLKEDKGMNVFLEPDVRKELLDESNTYTFVQTWKTGEDIKTLHCKVDLVITLGGDGTVLWAASKFKGPVPPVVSFAMGSLGFMTPFKSDCFKECLRNVIKGPWPITLRHRLCCRIVRAADCQESTNCRKILEDDFHLVLNEVSIDRGMSSFLTFLECYSDNSFVTYVQGDGLIISTTSGSTAYSLAAGGSMVHPQVPGILFTPICPHSLSFRPLILPEYVTLRIQVPLHSRGQAWASFDGKDRQILQAGDALECNMSEWPVPTMCEVESTCDFLHSVQECLHWNMKKIHCADNPEGQL</sequence>
<dbReference type="Gene3D" id="3.40.50.10330">
    <property type="entry name" value="Probable inorganic polyphosphate/atp-NAD kinase, domain 1"/>
    <property type="match status" value="1"/>
</dbReference>
<comment type="caution">
    <text evidence="10">The sequence shown here is derived from an EMBL/GenBank/DDBJ whole genome shotgun (WGS) entry which is preliminary data.</text>
</comment>
<dbReference type="EMBL" id="CM035426">
    <property type="protein sequence ID" value="KAH7315149.1"/>
    <property type="molecule type" value="Genomic_DNA"/>
</dbReference>
<evidence type="ECO:0000256" key="9">
    <source>
        <dbReference type="ARBA" id="ARBA00047925"/>
    </source>
</evidence>
<dbReference type="InterPro" id="IPR002504">
    <property type="entry name" value="NADK"/>
</dbReference>
<dbReference type="Gene3D" id="2.60.200.30">
    <property type="entry name" value="Probable inorganic polyphosphate/atp-NAD kinase, domain 2"/>
    <property type="match status" value="1"/>
</dbReference>
<accession>A0A8T2S903</accession>
<keyword evidence="5" id="KW-0418">Kinase</keyword>
<protein>
    <recommendedName>
        <fullName evidence="2">NAD(+) kinase</fullName>
        <ecNumber evidence="2">2.7.1.23</ecNumber>
    </recommendedName>
</protein>
<keyword evidence="11" id="KW-1185">Reference proteome</keyword>
<dbReference type="EMBL" id="CM035426">
    <property type="protein sequence ID" value="KAH7315145.1"/>
    <property type="molecule type" value="Genomic_DNA"/>
</dbReference>
<proteinExistence type="inferred from homology"/>
<gene>
    <name evidence="10" type="ORF">KP509_21G036200</name>
</gene>
<dbReference type="InterPro" id="IPR016064">
    <property type="entry name" value="NAD/diacylglycerol_kinase_sf"/>
</dbReference>
<reference evidence="10" key="1">
    <citation type="submission" date="2021-08" db="EMBL/GenBank/DDBJ databases">
        <title>WGS assembly of Ceratopteris richardii.</title>
        <authorList>
            <person name="Marchant D.B."/>
            <person name="Chen G."/>
            <person name="Jenkins J."/>
            <person name="Shu S."/>
            <person name="Leebens-Mack J."/>
            <person name="Grimwood J."/>
            <person name="Schmutz J."/>
            <person name="Soltis P."/>
            <person name="Soltis D."/>
            <person name="Chen Z.-H."/>
        </authorList>
    </citation>
    <scope>NUCLEOTIDE SEQUENCE</scope>
    <source>
        <strain evidence="10">Whitten #5841</strain>
        <tissue evidence="10">Leaf</tissue>
    </source>
</reference>
<evidence type="ECO:0000256" key="8">
    <source>
        <dbReference type="ARBA" id="ARBA00023027"/>
    </source>
</evidence>
<evidence type="ECO:0000313" key="10">
    <source>
        <dbReference type="EMBL" id="KAH7315145.1"/>
    </source>
</evidence>
<keyword evidence="7" id="KW-0521">NADP</keyword>
<evidence type="ECO:0000256" key="3">
    <source>
        <dbReference type="ARBA" id="ARBA00022679"/>
    </source>
</evidence>
<dbReference type="GO" id="GO:0003951">
    <property type="term" value="F:NAD+ kinase activity"/>
    <property type="evidence" value="ECO:0007669"/>
    <property type="project" value="UniProtKB-EC"/>
</dbReference>
<keyword evidence="8" id="KW-0520">NAD</keyword>
<dbReference type="OrthoDB" id="24581at2759"/>
<dbReference type="FunFam" id="2.60.200.30:FF:000006">
    <property type="entry name" value="probable NAD kinase 1"/>
    <property type="match status" value="1"/>
</dbReference>
<dbReference type="EC" id="2.7.1.23" evidence="2"/>
<dbReference type="AlphaFoldDB" id="A0A8T2S903"/>
<dbReference type="GO" id="GO:0006741">
    <property type="term" value="P:NADP+ biosynthetic process"/>
    <property type="evidence" value="ECO:0007669"/>
    <property type="project" value="InterPro"/>
</dbReference>
<evidence type="ECO:0000256" key="5">
    <source>
        <dbReference type="ARBA" id="ARBA00022777"/>
    </source>
</evidence>